<protein>
    <recommendedName>
        <fullName evidence="9">Citrate transporter-like domain-containing protein</fullName>
    </recommendedName>
</protein>
<dbReference type="PANTHER" id="PTHR43302:SF5">
    <property type="entry name" value="TRANSPORTER ARSB-RELATED"/>
    <property type="match status" value="1"/>
</dbReference>
<comment type="caution">
    <text evidence="10">The sequence shown here is derived from an EMBL/GenBank/DDBJ whole genome shotgun (WGS) entry which is preliminary data.</text>
</comment>
<dbReference type="GO" id="GO:0005886">
    <property type="term" value="C:plasma membrane"/>
    <property type="evidence" value="ECO:0007669"/>
    <property type="project" value="UniProtKB-SubCell"/>
</dbReference>
<dbReference type="InterPro" id="IPR000802">
    <property type="entry name" value="Arsenical_pump_ArsB"/>
</dbReference>
<evidence type="ECO:0000313" key="10">
    <source>
        <dbReference type="EMBL" id="KIA76925.1"/>
    </source>
</evidence>
<accession>A0A0C1C714</accession>
<evidence type="ECO:0000256" key="1">
    <source>
        <dbReference type="ARBA" id="ARBA00004651"/>
    </source>
</evidence>
<name>A0A0C1C714_9BACT</name>
<keyword evidence="6 8" id="KW-1133">Transmembrane helix</keyword>
<comment type="subcellular location">
    <subcellularLocation>
        <location evidence="1">Cell membrane</location>
        <topology evidence="1">Multi-pass membrane protein</topology>
    </subcellularLocation>
</comment>
<evidence type="ECO:0000313" key="11">
    <source>
        <dbReference type="Proteomes" id="UP000031307"/>
    </source>
</evidence>
<dbReference type="Pfam" id="PF03600">
    <property type="entry name" value="CitMHS"/>
    <property type="match status" value="1"/>
</dbReference>
<dbReference type="Proteomes" id="UP000031307">
    <property type="component" value="Unassembled WGS sequence"/>
</dbReference>
<feature type="transmembrane region" description="Helical" evidence="8">
    <location>
        <begin position="20"/>
        <end position="40"/>
    </location>
</feature>
<sequence>MYRIIRLVFLWNLYARNKKLNMEIAAFTIFFLVYLGMILGFWPGLALDRTGIALLGAIAFIELQGTSITEASNYVDLPALSMLFSFMIISAQFYYSGFYTSLIHRMEKCLLSPPLFLLLVILISAILSAVLINDIVCLALSPLIIKVCFRKQLNPIPFLIGLACSSNIGSAFTLIGNPQNVLIGQVLNIPFVQYLQFAFIPCLLSLAVTWWIIKLSVQGNWFQKGPEVISDSISYDFWQSCKGIFVLILLLIAFFFTSLPRDQISLAAAGFLLLSRRMASQTMLNFIDWQLLVLFIGLFIVNRSFLNMHEKDFFPHLFEQLHLDLASPIPLITLSAILSNVISNVPAVMLILPFVHTPLNGTLLALSSTLAGNLCLVGSIANLIVISQAQVYGIKIDWKKHMRVGLPITLASFIILLGWMSWML</sequence>
<keyword evidence="4" id="KW-1003">Cell membrane</keyword>
<evidence type="ECO:0000256" key="3">
    <source>
        <dbReference type="ARBA" id="ARBA00022448"/>
    </source>
</evidence>
<evidence type="ECO:0000256" key="7">
    <source>
        <dbReference type="ARBA" id="ARBA00023136"/>
    </source>
</evidence>
<dbReference type="PANTHER" id="PTHR43302">
    <property type="entry name" value="TRANSPORTER ARSB-RELATED"/>
    <property type="match status" value="1"/>
</dbReference>
<feature type="domain" description="Citrate transporter-like" evidence="9">
    <location>
        <begin position="47"/>
        <end position="357"/>
    </location>
</feature>
<feature type="transmembrane region" description="Helical" evidence="8">
    <location>
        <begin position="279"/>
        <end position="301"/>
    </location>
</feature>
<dbReference type="AlphaFoldDB" id="A0A0C1C714"/>
<gene>
    <name evidence="10" type="ORF">DB43_HD00510</name>
</gene>
<evidence type="ECO:0000259" key="9">
    <source>
        <dbReference type="Pfam" id="PF03600"/>
    </source>
</evidence>
<dbReference type="PRINTS" id="PR00758">
    <property type="entry name" value="ARSENICPUMP"/>
</dbReference>
<evidence type="ECO:0000256" key="8">
    <source>
        <dbReference type="SAM" id="Phobius"/>
    </source>
</evidence>
<dbReference type="GO" id="GO:0015105">
    <property type="term" value="F:arsenite transmembrane transporter activity"/>
    <property type="evidence" value="ECO:0007669"/>
    <property type="project" value="InterPro"/>
</dbReference>
<evidence type="ECO:0000256" key="4">
    <source>
        <dbReference type="ARBA" id="ARBA00022475"/>
    </source>
</evidence>
<feature type="transmembrane region" description="Helical" evidence="8">
    <location>
        <begin position="243"/>
        <end position="259"/>
    </location>
</feature>
<feature type="transmembrane region" description="Helical" evidence="8">
    <location>
        <begin position="46"/>
        <end position="63"/>
    </location>
</feature>
<dbReference type="PATRIC" id="fig|83552.4.peg.1989"/>
<evidence type="ECO:0000256" key="2">
    <source>
        <dbReference type="ARBA" id="ARBA00009843"/>
    </source>
</evidence>
<feature type="transmembrane region" description="Helical" evidence="8">
    <location>
        <begin position="115"/>
        <end position="144"/>
    </location>
</feature>
<feature type="transmembrane region" description="Helical" evidence="8">
    <location>
        <begin position="75"/>
        <end position="95"/>
    </location>
</feature>
<keyword evidence="3" id="KW-0813">Transport</keyword>
<feature type="transmembrane region" description="Helical" evidence="8">
    <location>
        <begin position="156"/>
        <end position="175"/>
    </location>
</feature>
<proteinExistence type="inferred from homology"/>
<evidence type="ECO:0000256" key="6">
    <source>
        <dbReference type="ARBA" id="ARBA00022989"/>
    </source>
</evidence>
<keyword evidence="5 8" id="KW-0812">Transmembrane</keyword>
<keyword evidence="7 8" id="KW-0472">Membrane</keyword>
<reference evidence="10 11" key="1">
    <citation type="journal article" date="2014" name="Mol. Biol. Evol.">
        <title>Massive expansion of Ubiquitination-related gene families within the Chlamydiae.</title>
        <authorList>
            <person name="Domman D."/>
            <person name="Collingro A."/>
            <person name="Lagkouvardos I."/>
            <person name="Gehre L."/>
            <person name="Weinmaier T."/>
            <person name="Rattei T."/>
            <person name="Subtil A."/>
            <person name="Horn M."/>
        </authorList>
    </citation>
    <scope>NUCLEOTIDE SEQUENCE [LARGE SCALE GENOMIC DNA]</scope>
    <source>
        <strain evidence="10 11">OEW1</strain>
    </source>
</reference>
<dbReference type="InterPro" id="IPR004680">
    <property type="entry name" value="Cit_transptr-like_dom"/>
</dbReference>
<organism evidence="10 11">
    <name type="scientific">Parachlamydia acanthamoebae</name>
    <dbReference type="NCBI Taxonomy" id="83552"/>
    <lineage>
        <taxon>Bacteria</taxon>
        <taxon>Pseudomonadati</taxon>
        <taxon>Chlamydiota</taxon>
        <taxon>Chlamydiia</taxon>
        <taxon>Parachlamydiales</taxon>
        <taxon>Parachlamydiaceae</taxon>
        <taxon>Parachlamydia</taxon>
    </lineage>
</organism>
<dbReference type="EMBL" id="JSAM01000099">
    <property type="protein sequence ID" value="KIA76925.1"/>
    <property type="molecule type" value="Genomic_DNA"/>
</dbReference>
<feature type="transmembrane region" description="Helical" evidence="8">
    <location>
        <begin position="321"/>
        <end position="342"/>
    </location>
</feature>
<feature type="transmembrane region" description="Helical" evidence="8">
    <location>
        <begin position="362"/>
        <end position="384"/>
    </location>
</feature>
<feature type="transmembrane region" description="Helical" evidence="8">
    <location>
        <begin position="195"/>
        <end position="213"/>
    </location>
</feature>
<comment type="similarity">
    <text evidence="2">Belongs to the CitM (TC 2.A.11) transporter family.</text>
</comment>
<feature type="transmembrane region" description="Helical" evidence="8">
    <location>
        <begin position="404"/>
        <end position="422"/>
    </location>
</feature>
<evidence type="ECO:0000256" key="5">
    <source>
        <dbReference type="ARBA" id="ARBA00022692"/>
    </source>
</evidence>